<feature type="compositionally biased region" description="Low complexity" evidence="1">
    <location>
        <begin position="206"/>
        <end position="216"/>
    </location>
</feature>
<sequence length="231" mass="23203">MSQLAFRTVSATSGNNARVLQGGDPHREGGNPLRGTAPKAARPRTPLSLVVSVPRRNRTPLVVSLFLLVVAALSAVLVMSVSVSQGQYELVALKTQQSNLEKSNQALELDLTARVAPQSLVAKAAAMGMVPAATTGQIDVRTKKVTGNPQPASADTKGLVVIPPANMNAPQPAAAAAAAPGTSLQDAAAKDAAASRTDAPKAVLGAAPAAPAAAAPDLNGGTIPAPGQKHS</sequence>
<name>A0ABX0DFH9_9MICC</name>
<keyword evidence="4" id="KW-1185">Reference proteome</keyword>
<proteinExistence type="predicted"/>
<evidence type="ECO:0000313" key="4">
    <source>
        <dbReference type="Proteomes" id="UP000479226"/>
    </source>
</evidence>
<feature type="compositionally biased region" description="Low complexity" evidence="1">
    <location>
        <begin position="187"/>
        <end position="197"/>
    </location>
</feature>
<evidence type="ECO:0000313" key="3">
    <source>
        <dbReference type="EMBL" id="NGN83118.1"/>
    </source>
</evidence>
<evidence type="ECO:0000256" key="2">
    <source>
        <dbReference type="SAM" id="Phobius"/>
    </source>
</evidence>
<dbReference type="RefSeq" id="WP_165181222.1">
    <property type="nucleotide sequence ID" value="NZ_JAAKZI010000008.1"/>
</dbReference>
<reference evidence="3 4" key="1">
    <citation type="submission" date="2020-02" db="EMBL/GenBank/DDBJ databases">
        <title>Genome sequence of the type strain DSM 27180 of Arthrobacter silviterrae.</title>
        <authorList>
            <person name="Gao J."/>
            <person name="Sun J."/>
        </authorList>
    </citation>
    <scope>NUCLEOTIDE SEQUENCE [LARGE SCALE GENOMIC DNA]</scope>
    <source>
        <strain evidence="3 4">DSM 27180</strain>
    </source>
</reference>
<feature type="region of interest" description="Disordered" evidence="1">
    <location>
        <begin position="15"/>
        <end position="41"/>
    </location>
</feature>
<dbReference type="Proteomes" id="UP000479226">
    <property type="component" value="Unassembled WGS sequence"/>
</dbReference>
<protein>
    <recommendedName>
        <fullName evidence="5">Cell division protein FtsL</fullName>
    </recommendedName>
</protein>
<evidence type="ECO:0000256" key="1">
    <source>
        <dbReference type="SAM" id="MobiDB-lite"/>
    </source>
</evidence>
<organism evidence="3 4">
    <name type="scientific">Arthrobacter silviterrae</name>
    <dbReference type="NCBI Taxonomy" id="2026658"/>
    <lineage>
        <taxon>Bacteria</taxon>
        <taxon>Bacillati</taxon>
        <taxon>Actinomycetota</taxon>
        <taxon>Actinomycetes</taxon>
        <taxon>Micrococcales</taxon>
        <taxon>Micrococcaceae</taxon>
        <taxon>Arthrobacter</taxon>
    </lineage>
</organism>
<feature type="transmembrane region" description="Helical" evidence="2">
    <location>
        <begin position="61"/>
        <end position="83"/>
    </location>
</feature>
<dbReference type="EMBL" id="JAAKZI010000008">
    <property type="protein sequence ID" value="NGN83118.1"/>
    <property type="molecule type" value="Genomic_DNA"/>
</dbReference>
<keyword evidence="2" id="KW-1133">Transmembrane helix</keyword>
<keyword evidence="2" id="KW-0472">Membrane</keyword>
<comment type="caution">
    <text evidence="3">The sequence shown here is derived from an EMBL/GenBank/DDBJ whole genome shotgun (WGS) entry which is preliminary data.</text>
</comment>
<accession>A0ABX0DFH9</accession>
<gene>
    <name evidence="3" type="ORF">G6N77_06535</name>
</gene>
<evidence type="ECO:0008006" key="5">
    <source>
        <dbReference type="Google" id="ProtNLM"/>
    </source>
</evidence>
<feature type="region of interest" description="Disordered" evidence="1">
    <location>
        <begin position="187"/>
        <end position="231"/>
    </location>
</feature>
<keyword evidence="2" id="KW-0812">Transmembrane</keyword>